<keyword evidence="8" id="KW-1185">Reference proteome</keyword>
<feature type="domain" description="Signal transduction histidine kinase internal region" evidence="6">
    <location>
        <begin position="523"/>
        <end position="596"/>
    </location>
</feature>
<evidence type="ECO:0000259" key="5">
    <source>
        <dbReference type="Pfam" id="PF02518"/>
    </source>
</evidence>
<accession>A0A1I7E8E8</accession>
<dbReference type="Pfam" id="PF06580">
    <property type="entry name" value="His_kinase"/>
    <property type="match status" value="1"/>
</dbReference>
<dbReference type="EMBL" id="FPBF01000012">
    <property type="protein sequence ID" value="SFU20210.1"/>
    <property type="molecule type" value="Genomic_DNA"/>
</dbReference>
<feature type="repeat" description="TPR" evidence="3">
    <location>
        <begin position="284"/>
        <end position="317"/>
    </location>
</feature>
<dbReference type="PANTHER" id="PTHR45641">
    <property type="entry name" value="TETRATRICOPEPTIDE REPEAT PROTEIN (AFU_ORTHOLOGUE AFUA_6G03870)"/>
    <property type="match status" value="1"/>
</dbReference>
<dbReference type="RefSeq" id="WP_091698397.1">
    <property type="nucleotide sequence ID" value="NZ_FPBF01000012.1"/>
</dbReference>
<feature type="repeat" description="TPR" evidence="3">
    <location>
        <begin position="204"/>
        <end position="237"/>
    </location>
</feature>
<dbReference type="SMART" id="SM00028">
    <property type="entry name" value="TPR"/>
    <property type="match status" value="8"/>
</dbReference>
<dbReference type="Pfam" id="PF13181">
    <property type="entry name" value="TPR_8"/>
    <property type="match status" value="1"/>
</dbReference>
<evidence type="ECO:0000313" key="7">
    <source>
        <dbReference type="EMBL" id="SFU20210.1"/>
    </source>
</evidence>
<evidence type="ECO:0000259" key="6">
    <source>
        <dbReference type="Pfam" id="PF06580"/>
    </source>
</evidence>
<feature type="domain" description="Histidine kinase/HSP90-like ATPase" evidence="5">
    <location>
        <begin position="622"/>
        <end position="724"/>
    </location>
</feature>
<dbReference type="OrthoDB" id="6190788at2"/>
<keyword evidence="4" id="KW-1133">Transmembrane helix</keyword>
<keyword evidence="2 3" id="KW-0802">TPR repeat</keyword>
<sequence>MRITFRIILGFLLANLVWTSAFGQTPILDSLQSALELHTNQDTIRVNLLNDLAFSFFSRDIPKSLEYLSESEELADAIGFKKGKARSIYIKGITEAIQSNYDQALQYYDQAQKLYESINFKKGIANSYNAMGITFRNKGELRDAIENFKKAIEIEEEIGSDNLSASLLNLGAAYEGLGEFDEAISNLNKALSIAEANQNEQRISYSMNNLGNVYRKLGNYPLAQEHFKKSLYMNEILGDSISMAHNLGNIAAIYKIQKNYDRAMESFESSLGIYERINSKQGVANTLNGIGTIYEEKKAFDKALQTYFKALEISKQIDASGEIPFILNNIGGTYLKLNDLENAISYFSESEKISLEIESVETLSGAYIGQSRIFAKQKKYEPALSKALKAYEISTTSGFLNHQKEASEMLSLIYEATGNYKEALKNHKQYKLLDDSLFNKENIEKIAQLEYEYKYKLELDSANIRELKLTKTVLDTSQDLAKTRQNYLWAIIGILLISIALGTLIFIEKLKNEKSKTKNVIVEQKLLRSQMTPHFIFNSLSVLQGMILNKEEGKSVNYLSKFSKLLRIILENSRDKLVLLSKEITAMENYLSLHNLEDNQFRFSIHVADQIDPTAIKIPPMLIQPFVENAIEHAFHGQSGENKIDISLRMNQGQLICTISDNGIGIDSQTGNRSKTKKSLATTITSERLKILSKDLKMKGEISIADKSKFNEKGTLVTLTIPYQQSQES</sequence>
<dbReference type="SUPFAM" id="SSF55874">
    <property type="entry name" value="ATPase domain of HSP90 chaperone/DNA topoisomerase II/histidine kinase"/>
    <property type="match status" value="1"/>
</dbReference>
<feature type="transmembrane region" description="Helical" evidence="4">
    <location>
        <begin position="487"/>
        <end position="507"/>
    </location>
</feature>
<dbReference type="GO" id="GO:0000155">
    <property type="term" value="F:phosphorelay sensor kinase activity"/>
    <property type="evidence" value="ECO:0007669"/>
    <property type="project" value="InterPro"/>
</dbReference>
<dbReference type="InterPro" id="IPR019734">
    <property type="entry name" value="TPR_rpt"/>
</dbReference>
<dbReference type="STRING" id="305507.SAMN04489724_0270"/>
<feature type="repeat" description="TPR" evidence="3">
    <location>
        <begin position="164"/>
        <end position="197"/>
    </location>
</feature>
<evidence type="ECO:0000256" key="4">
    <source>
        <dbReference type="SAM" id="Phobius"/>
    </source>
</evidence>
<dbReference type="Pfam" id="PF02518">
    <property type="entry name" value="HATPase_c"/>
    <property type="match status" value="1"/>
</dbReference>
<dbReference type="Pfam" id="PF13424">
    <property type="entry name" value="TPR_12"/>
    <property type="match status" value="3"/>
</dbReference>
<gene>
    <name evidence="7" type="ORF">SAMN04489724_0270</name>
</gene>
<feature type="repeat" description="TPR" evidence="3">
    <location>
        <begin position="125"/>
        <end position="158"/>
    </location>
</feature>
<evidence type="ECO:0000256" key="2">
    <source>
        <dbReference type="ARBA" id="ARBA00022803"/>
    </source>
</evidence>
<keyword evidence="4" id="KW-0472">Membrane</keyword>
<name>A0A1I7E8E8_9BACT</name>
<evidence type="ECO:0000313" key="8">
    <source>
        <dbReference type="Proteomes" id="UP000199673"/>
    </source>
</evidence>
<dbReference type="Proteomes" id="UP000199673">
    <property type="component" value="Unassembled WGS sequence"/>
</dbReference>
<keyword evidence="4" id="KW-0812">Transmembrane</keyword>
<dbReference type="InterPro" id="IPR036890">
    <property type="entry name" value="HATPase_C_sf"/>
</dbReference>
<dbReference type="Gene3D" id="1.25.40.10">
    <property type="entry name" value="Tetratricopeptide repeat domain"/>
    <property type="match status" value="2"/>
</dbReference>
<dbReference type="SUPFAM" id="SSF48452">
    <property type="entry name" value="TPR-like"/>
    <property type="match status" value="2"/>
</dbReference>
<dbReference type="Gene3D" id="3.30.565.10">
    <property type="entry name" value="Histidine kinase-like ATPase, C-terminal domain"/>
    <property type="match status" value="1"/>
</dbReference>
<dbReference type="InterPro" id="IPR011990">
    <property type="entry name" value="TPR-like_helical_dom_sf"/>
</dbReference>
<dbReference type="PROSITE" id="PS50293">
    <property type="entry name" value="TPR_REGION"/>
    <property type="match status" value="2"/>
</dbReference>
<proteinExistence type="predicted"/>
<dbReference type="AlphaFoldDB" id="A0A1I7E8E8"/>
<dbReference type="GO" id="GO:0016020">
    <property type="term" value="C:membrane"/>
    <property type="evidence" value="ECO:0007669"/>
    <property type="project" value="InterPro"/>
</dbReference>
<dbReference type="PROSITE" id="PS50005">
    <property type="entry name" value="TPR"/>
    <property type="match status" value="4"/>
</dbReference>
<organism evidence="7 8">
    <name type="scientific">Algoriphagus locisalis</name>
    <dbReference type="NCBI Taxonomy" id="305507"/>
    <lineage>
        <taxon>Bacteria</taxon>
        <taxon>Pseudomonadati</taxon>
        <taxon>Bacteroidota</taxon>
        <taxon>Cytophagia</taxon>
        <taxon>Cytophagales</taxon>
        <taxon>Cyclobacteriaceae</taxon>
        <taxon>Algoriphagus</taxon>
    </lineage>
</organism>
<protein>
    <submittedName>
        <fullName evidence="7">Tetratricopeptide repeat-containing protein</fullName>
    </submittedName>
</protein>
<dbReference type="PANTHER" id="PTHR45641:SF19">
    <property type="entry name" value="NEPHROCYSTIN-3"/>
    <property type="match status" value="1"/>
</dbReference>
<dbReference type="InterPro" id="IPR003594">
    <property type="entry name" value="HATPase_dom"/>
</dbReference>
<evidence type="ECO:0000256" key="1">
    <source>
        <dbReference type="ARBA" id="ARBA00022737"/>
    </source>
</evidence>
<dbReference type="InterPro" id="IPR010559">
    <property type="entry name" value="Sig_transdc_His_kin_internal"/>
</dbReference>
<keyword evidence="1" id="KW-0677">Repeat</keyword>
<evidence type="ECO:0000256" key="3">
    <source>
        <dbReference type="PROSITE-ProRule" id="PRU00339"/>
    </source>
</evidence>
<reference evidence="8" key="1">
    <citation type="submission" date="2016-10" db="EMBL/GenBank/DDBJ databases">
        <authorList>
            <person name="Varghese N."/>
            <person name="Submissions S."/>
        </authorList>
    </citation>
    <scope>NUCLEOTIDE SEQUENCE [LARGE SCALE GENOMIC DNA]</scope>
    <source>
        <strain evidence="8">DSM 23445</strain>
    </source>
</reference>